<keyword evidence="2" id="KW-1185">Reference proteome</keyword>
<accession>A0AAD9BT09</accession>
<comment type="caution">
    <text evidence="1">The sequence shown here is derived from an EMBL/GenBank/DDBJ whole genome shotgun (WGS) entry which is preliminary data.</text>
</comment>
<organism evidence="1 2">
    <name type="scientific">Dissostichus eleginoides</name>
    <name type="common">Patagonian toothfish</name>
    <name type="synonym">Dissostichus amissus</name>
    <dbReference type="NCBI Taxonomy" id="100907"/>
    <lineage>
        <taxon>Eukaryota</taxon>
        <taxon>Metazoa</taxon>
        <taxon>Chordata</taxon>
        <taxon>Craniata</taxon>
        <taxon>Vertebrata</taxon>
        <taxon>Euteleostomi</taxon>
        <taxon>Actinopterygii</taxon>
        <taxon>Neopterygii</taxon>
        <taxon>Teleostei</taxon>
        <taxon>Neoteleostei</taxon>
        <taxon>Acanthomorphata</taxon>
        <taxon>Eupercaria</taxon>
        <taxon>Perciformes</taxon>
        <taxon>Notothenioidei</taxon>
        <taxon>Nototheniidae</taxon>
        <taxon>Dissostichus</taxon>
    </lineage>
</organism>
<dbReference type="AlphaFoldDB" id="A0AAD9BT09"/>
<dbReference type="Proteomes" id="UP001228049">
    <property type="component" value="Unassembled WGS sequence"/>
</dbReference>
<evidence type="ECO:0000313" key="2">
    <source>
        <dbReference type="Proteomes" id="UP001228049"/>
    </source>
</evidence>
<sequence>MLALTLREVIWEYGCLPPSCQILGSVALSSNYWLLSLPSVCSRAAPLLHSPQAIEYVTSAMGLGAQGHCAP</sequence>
<proteinExistence type="predicted"/>
<name>A0AAD9BT09_DISEL</name>
<dbReference type="EMBL" id="JASDAP010000018">
    <property type="protein sequence ID" value="KAK1888361.1"/>
    <property type="molecule type" value="Genomic_DNA"/>
</dbReference>
<gene>
    <name evidence="1" type="ORF">KUDE01_029144</name>
</gene>
<protein>
    <submittedName>
        <fullName evidence="1">Bilin biosynthesis protein CpeZ</fullName>
    </submittedName>
</protein>
<evidence type="ECO:0000313" key="1">
    <source>
        <dbReference type="EMBL" id="KAK1888361.1"/>
    </source>
</evidence>
<reference evidence="1" key="1">
    <citation type="submission" date="2023-04" db="EMBL/GenBank/DDBJ databases">
        <title>Chromosome-level genome of Chaenocephalus aceratus.</title>
        <authorList>
            <person name="Park H."/>
        </authorList>
    </citation>
    <scope>NUCLEOTIDE SEQUENCE</scope>
    <source>
        <strain evidence="1">DE</strain>
        <tissue evidence="1">Muscle</tissue>
    </source>
</reference>